<dbReference type="Gene3D" id="2.130.10.10">
    <property type="entry name" value="YVTN repeat-like/Quinoprotein amine dehydrogenase"/>
    <property type="match status" value="2"/>
</dbReference>
<protein>
    <submittedName>
        <fullName evidence="2">Outer membrane biogenesis protein BamB</fullName>
    </submittedName>
</protein>
<name>A0A517XMJ6_9BACT</name>
<evidence type="ECO:0000313" key="2">
    <source>
        <dbReference type="EMBL" id="QDU18739.1"/>
    </source>
</evidence>
<dbReference type="KEGG" id="uli:ETAA1_06340"/>
<reference evidence="2 3" key="1">
    <citation type="submission" date="2019-02" db="EMBL/GenBank/DDBJ databases">
        <title>Deep-cultivation of Planctomycetes and their phenomic and genomic characterization uncovers novel biology.</title>
        <authorList>
            <person name="Wiegand S."/>
            <person name="Jogler M."/>
            <person name="Boedeker C."/>
            <person name="Pinto D."/>
            <person name="Vollmers J."/>
            <person name="Rivas-Marin E."/>
            <person name="Kohn T."/>
            <person name="Peeters S.H."/>
            <person name="Heuer A."/>
            <person name="Rast P."/>
            <person name="Oberbeckmann S."/>
            <person name="Bunk B."/>
            <person name="Jeske O."/>
            <person name="Meyerdierks A."/>
            <person name="Storesund J.E."/>
            <person name="Kallscheuer N."/>
            <person name="Luecker S."/>
            <person name="Lage O.M."/>
            <person name="Pohl T."/>
            <person name="Merkel B.J."/>
            <person name="Hornburger P."/>
            <person name="Mueller R.-W."/>
            <person name="Bruemmer F."/>
            <person name="Labrenz M."/>
            <person name="Spormann A.M."/>
            <person name="Op den Camp H."/>
            <person name="Overmann J."/>
            <person name="Amann R."/>
            <person name="Jetten M.S.M."/>
            <person name="Mascher T."/>
            <person name="Medema M.H."/>
            <person name="Devos D.P."/>
            <person name="Kaster A.-K."/>
            <person name="Ovreas L."/>
            <person name="Rohde M."/>
            <person name="Galperin M.Y."/>
            <person name="Jogler C."/>
        </authorList>
    </citation>
    <scope>NUCLEOTIDE SEQUENCE [LARGE SCALE GENOMIC DNA]</scope>
    <source>
        <strain evidence="2 3">ETA_A1</strain>
    </source>
</reference>
<sequence>MLPEPAPARKRFDPARAAGYAHTNFRSSPMRRVAVPAVFLLAATAAAQDWPAFRGADGSGTSPTAAPLTWGATKNVVWKTDLPGAGTATPVVVGDRVFVTCYSGYDGRGPNQSGLKLHVVALDRGTGKLLWTRDVAPKLPEQENIRDGHGYASATPAADATRLYTFFGKSGVVAFDHGGKELWRADVGSGLNGWGSAASVVLAAGKVVVNASVESDSLVSLDPATGKEAWRVRNVKESWNTPVLTTHAGRPELVMASFGKLFAVDPASGRELWSSATDIPWYMVPSVVVGDGVAYALGGRPGGGLAVKLGGTGDVTRTHRLWTSKKGTNVPSPVLHEGHLYWMHDNQGMAFCADAKTGRVVYEERVGRGDGVYGSPVLAGGRIYYPGRSGTMYVVAAKPAFELLASNTFGERGDFLSSPAVAGGRLYLRTNRYVCCVGEK</sequence>
<dbReference type="Proteomes" id="UP000319576">
    <property type="component" value="Chromosome"/>
</dbReference>
<keyword evidence="3" id="KW-1185">Reference proteome</keyword>
<gene>
    <name evidence="2" type="ORF">ETAA1_06340</name>
</gene>
<dbReference type="SMART" id="SM00564">
    <property type="entry name" value="PQQ"/>
    <property type="match status" value="4"/>
</dbReference>
<dbReference type="SUPFAM" id="SSF50998">
    <property type="entry name" value="Quinoprotein alcohol dehydrogenase-like"/>
    <property type="match status" value="1"/>
</dbReference>
<dbReference type="InterPro" id="IPR002372">
    <property type="entry name" value="PQQ_rpt_dom"/>
</dbReference>
<evidence type="ECO:0000313" key="3">
    <source>
        <dbReference type="Proteomes" id="UP000319576"/>
    </source>
</evidence>
<dbReference type="Pfam" id="PF13360">
    <property type="entry name" value="PQQ_2"/>
    <property type="match status" value="1"/>
</dbReference>
<dbReference type="OrthoDB" id="244732at2"/>
<organism evidence="2 3">
    <name type="scientific">Urbifossiella limnaea</name>
    <dbReference type="NCBI Taxonomy" id="2528023"/>
    <lineage>
        <taxon>Bacteria</taxon>
        <taxon>Pseudomonadati</taxon>
        <taxon>Planctomycetota</taxon>
        <taxon>Planctomycetia</taxon>
        <taxon>Gemmatales</taxon>
        <taxon>Gemmataceae</taxon>
        <taxon>Urbifossiella</taxon>
    </lineage>
</organism>
<evidence type="ECO:0000259" key="1">
    <source>
        <dbReference type="Pfam" id="PF13360"/>
    </source>
</evidence>
<accession>A0A517XMJ6</accession>
<dbReference type="InterPro" id="IPR015943">
    <property type="entry name" value="WD40/YVTN_repeat-like_dom_sf"/>
</dbReference>
<dbReference type="PANTHER" id="PTHR34512:SF30">
    <property type="entry name" value="OUTER MEMBRANE PROTEIN ASSEMBLY FACTOR BAMB"/>
    <property type="match status" value="1"/>
</dbReference>
<dbReference type="PANTHER" id="PTHR34512">
    <property type="entry name" value="CELL SURFACE PROTEIN"/>
    <property type="match status" value="1"/>
</dbReference>
<dbReference type="AlphaFoldDB" id="A0A517XMJ6"/>
<dbReference type="InterPro" id="IPR018391">
    <property type="entry name" value="PQQ_b-propeller_rpt"/>
</dbReference>
<proteinExistence type="predicted"/>
<feature type="domain" description="Pyrrolo-quinoline quinone repeat" evidence="1">
    <location>
        <begin position="118"/>
        <end position="361"/>
    </location>
</feature>
<dbReference type="EMBL" id="CP036273">
    <property type="protein sequence ID" value="QDU18739.1"/>
    <property type="molecule type" value="Genomic_DNA"/>
</dbReference>
<dbReference type="InterPro" id="IPR011047">
    <property type="entry name" value="Quinoprotein_ADH-like_sf"/>
</dbReference>